<evidence type="ECO:0000256" key="4">
    <source>
        <dbReference type="ARBA" id="ARBA00022692"/>
    </source>
</evidence>
<evidence type="ECO:0000313" key="13">
    <source>
        <dbReference type="EMBL" id="XFO75432.1"/>
    </source>
</evidence>
<dbReference type="Gene3D" id="1.10.287.950">
    <property type="entry name" value="Methyl-accepting chemotaxis protein"/>
    <property type="match status" value="1"/>
</dbReference>
<dbReference type="Gene3D" id="3.30.450.20">
    <property type="entry name" value="PAS domain"/>
    <property type="match status" value="2"/>
</dbReference>
<dbReference type="InterPro" id="IPR003660">
    <property type="entry name" value="HAMP_dom"/>
</dbReference>
<feature type="transmembrane region" description="Helical" evidence="10">
    <location>
        <begin position="7"/>
        <end position="29"/>
    </location>
</feature>
<dbReference type="PROSITE" id="PS50111">
    <property type="entry name" value="CHEMOTAXIS_TRANSDUC_2"/>
    <property type="match status" value="1"/>
</dbReference>
<dbReference type="Gene3D" id="1.10.8.500">
    <property type="entry name" value="HAMP domain in histidine kinase"/>
    <property type="match status" value="1"/>
</dbReference>
<keyword evidence="7 9" id="KW-0807">Transducer</keyword>
<feature type="domain" description="Methyl-accepting transducer" evidence="11">
    <location>
        <begin position="373"/>
        <end position="609"/>
    </location>
</feature>
<dbReference type="CDD" id="cd12912">
    <property type="entry name" value="PDC2_MCP_like"/>
    <property type="match status" value="1"/>
</dbReference>
<evidence type="ECO:0000259" key="11">
    <source>
        <dbReference type="PROSITE" id="PS50111"/>
    </source>
</evidence>
<dbReference type="CDD" id="cd12913">
    <property type="entry name" value="PDC1_MCP_like"/>
    <property type="match status" value="1"/>
</dbReference>
<dbReference type="EMBL" id="CP155571">
    <property type="protein sequence ID" value="XFO75432.1"/>
    <property type="molecule type" value="Genomic_DNA"/>
</dbReference>
<protein>
    <submittedName>
        <fullName evidence="13">Methyl-accepting chemotaxis protein McpA</fullName>
    </submittedName>
</protein>
<evidence type="ECO:0000256" key="8">
    <source>
        <dbReference type="ARBA" id="ARBA00029447"/>
    </source>
</evidence>
<dbReference type="CDD" id="cd11386">
    <property type="entry name" value="MCP_signal"/>
    <property type="match status" value="1"/>
</dbReference>
<feature type="domain" description="HAMP" evidence="12">
    <location>
        <begin position="302"/>
        <end position="354"/>
    </location>
</feature>
<comment type="subcellular location">
    <subcellularLocation>
        <location evidence="1">Cell membrane</location>
        <topology evidence="1">Multi-pass membrane protein</topology>
    </subcellularLocation>
</comment>
<evidence type="ECO:0000313" key="14">
    <source>
        <dbReference type="Proteomes" id="UP000216052"/>
    </source>
</evidence>
<dbReference type="InterPro" id="IPR029151">
    <property type="entry name" value="Sensor-like_sf"/>
</dbReference>
<evidence type="ECO:0000256" key="5">
    <source>
        <dbReference type="ARBA" id="ARBA00022989"/>
    </source>
</evidence>
<evidence type="ECO:0000256" key="1">
    <source>
        <dbReference type="ARBA" id="ARBA00004651"/>
    </source>
</evidence>
<evidence type="ECO:0000256" key="9">
    <source>
        <dbReference type="PROSITE-ProRule" id="PRU00284"/>
    </source>
</evidence>
<accession>A0ABZ3JC36</accession>
<evidence type="ECO:0000256" key="6">
    <source>
        <dbReference type="ARBA" id="ARBA00023136"/>
    </source>
</evidence>
<dbReference type="Proteomes" id="UP000216052">
    <property type="component" value="Chromosome"/>
</dbReference>
<dbReference type="Pfam" id="PF00015">
    <property type="entry name" value="MCPsignal"/>
    <property type="match status" value="1"/>
</dbReference>
<keyword evidence="2" id="KW-1003">Cell membrane</keyword>
<dbReference type="RefSeq" id="WP_169717068.1">
    <property type="nucleotide sequence ID" value="NZ_CP155571.1"/>
</dbReference>
<dbReference type="SMART" id="SM00304">
    <property type="entry name" value="HAMP"/>
    <property type="match status" value="1"/>
</dbReference>
<dbReference type="Pfam" id="PF02743">
    <property type="entry name" value="dCache_1"/>
    <property type="match status" value="1"/>
</dbReference>
<dbReference type="CDD" id="cd06225">
    <property type="entry name" value="HAMP"/>
    <property type="match status" value="1"/>
</dbReference>
<evidence type="ECO:0000259" key="12">
    <source>
        <dbReference type="PROSITE" id="PS50885"/>
    </source>
</evidence>
<feature type="transmembrane region" description="Helical" evidence="10">
    <location>
        <begin position="281"/>
        <end position="301"/>
    </location>
</feature>
<evidence type="ECO:0000256" key="7">
    <source>
        <dbReference type="ARBA" id="ARBA00023224"/>
    </source>
</evidence>
<dbReference type="SMART" id="SM00283">
    <property type="entry name" value="MA"/>
    <property type="match status" value="1"/>
</dbReference>
<proteinExistence type="inferred from homology"/>
<evidence type="ECO:0000256" key="2">
    <source>
        <dbReference type="ARBA" id="ARBA00022475"/>
    </source>
</evidence>
<dbReference type="InterPro" id="IPR033479">
    <property type="entry name" value="dCache_1"/>
</dbReference>
<keyword evidence="4 10" id="KW-0812">Transmembrane</keyword>
<organism evidence="13 14">
    <name type="scientific">Sporomusa acidovorans (strain ATCC 49682 / DSM 3132 / Mol)</name>
    <dbReference type="NCBI Taxonomy" id="1123286"/>
    <lineage>
        <taxon>Bacteria</taxon>
        <taxon>Bacillati</taxon>
        <taxon>Bacillota</taxon>
        <taxon>Negativicutes</taxon>
        <taxon>Selenomonadales</taxon>
        <taxon>Sporomusaceae</taxon>
        <taxon>Sporomusa</taxon>
    </lineage>
</organism>
<keyword evidence="5 10" id="KW-1133">Transmembrane helix</keyword>
<evidence type="ECO:0000256" key="10">
    <source>
        <dbReference type="SAM" id="Phobius"/>
    </source>
</evidence>
<name>A0ABZ3JC36_SPOA4</name>
<dbReference type="SUPFAM" id="SSF103190">
    <property type="entry name" value="Sensory domain-like"/>
    <property type="match status" value="1"/>
</dbReference>
<keyword evidence="6 10" id="KW-0472">Membrane</keyword>
<dbReference type="InterPro" id="IPR004089">
    <property type="entry name" value="MCPsignal_dom"/>
</dbReference>
<dbReference type="Pfam" id="PF00672">
    <property type="entry name" value="HAMP"/>
    <property type="match status" value="1"/>
</dbReference>
<reference evidence="13" key="1">
    <citation type="submission" date="2024-05" db="EMBL/GenBank/DDBJ databases">
        <title>Isolation and characterization of Sporomusa carbonis sp. nov., a carboxydotrophic hydrogenogen in the genus of Sporomusa isolated from a charcoal burning pile.</title>
        <authorList>
            <person name="Boeer T."/>
            <person name="Rosenbaum F."/>
            <person name="Eysell L."/>
            <person name="Mueller V."/>
            <person name="Daniel R."/>
            <person name="Poehlein A."/>
        </authorList>
    </citation>
    <scope>NUCLEOTIDE SEQUENCE [LARGE SCALE GENOMIC DNA]</scope>
    <source>
        <strain evidence="13">DSM 3132</strain>
    </source>
</reference>
<dbReference type="SUPFAM" id="SSF58104">
    <property type="entry name" value="Methyl-accepting chemotaxis protein (MCP) signaling domain"/>
    <property type="match status" value="1"/>
</dbReference>
<keyword evidence="14" id="KW-1185">Reference proteome</keyword>
<sequence length="659" mass="70117">MSLKKKLMLIFSIVSVATLLVSSMVGYLFTKEQVQTKIQAEMKAVVSAHVNQLNGWLVSKTKMLAVTAGTLQSSVGTSEITVPMLAGYKTMDTEILSVYFGSTAGKMVDGSGDETPAGYDPRTRDWYKAAMEQGKLVFTDPYLDEVTKQMVVSAAMPYRNPIGEVRGVLAQDIMLQTLVDQVQNINLYGEGYAYLLDARGVILAHPDEAIMSKNMFEEEKLTDMATSFQKAMDTDQGFSRSKENGKTMLTVYQKLPATGWLLAITVPEAVVFKPLAQLQGLLLLVAGMAVMIVIAITLITVKRLTRPLETLAGQVNLVAGGDLTIQAHVAGRDEIATLAEDFNKMVHNLRNLILQVHTSAEQVAASSKELTAGVQESAQASNQVAAAAAAIAGGAEKQLAAVGRTAGIVHKMLASIQQVSDGVRQTMAASSQAANKAKESGVDLDKAVAQMGLIEKTVTTSAEVIHTLGERSQEIGQIVDAIAGIAGQTNLLALNAAIEAARAGEQGRGFAVVAEEVRKLAEQSQAAAKKIAGLISKIQGDTAKAVAAMENGTREVCRGTEVISMAGRSFREIETLVVQVSEQVTEMSVALRQMDTGSQQIESSVRVIDELSRRTAGETQSVSAATEEQSASMQAIAAASQRLAGMAAEMKAAVRQFNV</sequence>
<dbReference type="PANTHER" id="PTHR32089">
    <property type="entry name" value="METHYL-ACCEPTING CHEMOTAXIS PROTEIN MCPB"/>
    <property type="match status" value="1"/>
</dbReference>
<dbReference type="PANTHER" id="PTHR32089:SF112">
    <property type="entry name" value="LYSOZYME-LIKE PROTEIN-RELATED"/>
    <property type="match status" value="1"/>
</dbReference>
<comment type="similarity">
    <text evidence="8">Belongs to the methyl-accepting chemotaxis (MCP) protein family.</text>
</comment>
<keyword evidence="3" id="KW-0145">Chemotaxis</keyword>
<dbReference type="PROSITE" id="PS50885">
    <property type="entry name" value="HAMP"/>
    <property type="match status" value="1"/>
</dbReference>
<evidence type="ECO:0000256" key="3">
    <source>
        <dbReference type="ARBA" id="ARBA00022500"/>
    </source>
</evidence>
<gene>
    <name evidence="13" type="primary">mcpA_13</name>
    <name evidence="13" type="ORF">SPACI_055530</name>
</gene>